<dbReference type="PROSITE" id="PS51257">
    <property type="entry name" value="PROKAR_LIPOPROTEIN"/>
    <property type="match status" value="1"/>
</dbReference>
<dbReference type="GO" id="GO:0046872">
    <property type="term" value="F:metal ion binding"/>
    <property type="evidence" value="ECO:0007669"/>
    <property type="project" value="UniProtKB-KW"/>
</dbReference>
<evidence type="ECO:0000313" key="9">
    <source>
        <dbReference type="Proteomes" id="UP000007590"/>
    </source>
</evidence>
<dbReference type="AlphaFoldDB" id="H8KN31"/>
<keyword evidence="4" id="KW-0378">Hydrolase</keyword>
<dbReference type="InterPro" id="IPR012962">
    <property type="entry name" value="Pept_M54_archaemetzincn"/>
</dbReference>
<dbReference type="Gene3D" id="3.40.390.10">
    <property type="entry name" value="Collagenase (Catalytic Domain)"/>
    <property type="match status" value="1"/>
</dbReference>
<proteinExistence type="predicted"/>
<sequence length="203" mass="23030">MNSYLSKTTILLLTLFTSISACNKPTKETVKEITIAIQPFGNFSDDDARYIASEIQKAYPKVEIMLPMDFPSSAYKKDRKRYRADSLINYLSRKSSSEHVTIGLTDEDISATKDEHKDWGVMGLGFCPGNACIASTFRLSKEQKLDQLFKVAIHELGHTQGLPHCAVKTCFMRDAEGKNPTNEEKEFCKECKRLLINKGWHLR</sequence>
<gene>
    <name evidence="8" type="ordered locus">Solca_4120</name>
</gene>
<keyword evidence="6" id="KW-0482">Metalloprotease</keyword>
<evidence type="ECO:0000256" key="7">
    <source>
        <dbReference type="SAM" id="SignalP"/>
    </source>
</evidence>
<dbReference type="Pfam" id="PF07998">
    <property type="entry name" value="Peptidase_M54"/>
    <property type="match status" value="1"/>
</dbReference>
<evidence type="ECO:0000256" key="4">
    <source>
        <dbReference type="ARBA" id="ARBA00022801"/>
    </source>
</evidence>
<keyword evidence="9" id="KW-1185">Reference proteome</keyword>
<evidence type="ECO:0000256" key="5">
    <source>
        <dbReference type="ARBA" id="ARBA00022833"/>
    </source>
</evidence>
<feature type="signal peptide" evidence="7">
    <location>
        <begin position="1"/>
        <end position="23"/>
    </location>
</feature>
<keyword evidence="7" id="KW-0732">Signal</keyword>
<evidence type="ECO:0000256" key="1">
    <source>
        <dbReference type="ARBA" id="ARBA00001947"/>
    </source>
</evidence>
<keyword evidence="5" id="KW-0862">Zinc</keyword>
<evidence type="ECO:0000256" key="6">
    <source>
        <dbReference type="ARBA" id="ARBA00023049"/>
    </source>
</evidence>
<dbReference type="RefSeq" id="WP_014682332.1">
    <property type="nucleotide sequence ID" value="NC_017770.1"/>
</dbReference>
<dbReference type="KEGG" id="scn:Solca_4120"/>
<dbReference type="CDD" id="cd11375">
    <property type="entry name" value="Peptidase_M54"/>
    <property type="match status" value="1"/>
</dbReference>
<protein>
    <submittedName>
        <fullName evidence="8">Putative Zn-dependent protease</fullName>
    </submittedName>
</protein>
<dbReference type="PANTHER" id="PTHR15910:SF1">
    <property type="entry name" value="ARCHAEMETZINCIN-2"/>
    <property type="match status" value="1"/>
</dbReference>
<evidence type="ECO:0000313" key="8">
    <source>
        <dbReference type="EMBL" id="AFD09110.1"/>
    </source>
</evidence>
<reference evidence="8" key="1">
    <citation type="submission" date="2012-02" db="EMBL/GenBank/DDBJ databases">
        <title>The complete genome of Solitalea canadensis DSM 3403.</title>
        <authorList>
            <consortium name="US DOE Joint Genome Institute (JGI-PGF)"/>
            <person name="Lucas S."/>
            <person name="Copeland A."/>
            <person name="Lapidus A."/>
            <person name="Glavina del Rio T."/>
            <person name="Dalin E."/>
            <person name="Tice H."/>
            <person name="Bruce D."/>
            <person name="Goodwin L."/>
            <person name="Pitluck S."/>
            <person name="Peters L."/>
            <person name="Ovchinnikova G."/>
            <person name="Lu M."/>
            <person name="Kyrpides N."/>
            <person name="Mavromatis K."/>
            <person name="Ivanova N."/>
            <person name="Brettin T."/>
            <person name="Detter J.C."/>
            <person name="Han C."/>
            <person name="Larimer F."/>
            <person name="Land M."/>
            <person name="Hauser L."/>
            <person name="Markowitz V."/>
            <person name="Cheng J.-F."/>
            <person name="Hugenholtz P."/>
            <person name="Woyke T."/>
            <person name="Wu D."/>
            <person name="Spring S."/>
            <person name="Schroeder M."/>
            <person name="Kopitz M."/>
            <person name="Brambilla E."/>
            <person name="Klenk H.-P."/>
            <person name="Eisen J.A."/>
        </authorList>
    </citation>
    <scope>NUCLEOTIDE SEQUENCE</scope>
    <source>
        <strain evidence="8">DSM 3403</strain>
    </source>
</reference>
<evidence type="ECO:0000256" key="2">
    <source>
        <dbReference type="ARBA" id="ARBA00022670"/>
    </source>
</evidence>
<dbReference type="GO" id="GO:0006508">
    <property type="term" value="P:proteolysis"/>
    <property type="evidence" value="ECO:0007669"/>
    <property type="project" value="UniProtKB-KW"/>
</dbReference>
<name>H8KN31_SOLCM</name>
<comment type="cofactor">
    <cofactor evidence="1">
        <name>Zn(2+)</name>
        <dbReference type="ChEBI" id="CHEBI:29105"/>
    </cofactor>
</comment>
<keyword evidence="2 8" id="KW-0645">Protease</keyword>
<dbReference type="OrthoDB" id="9784246at2"/>
<dbReference type="HOGENOM" id="CLU_108521_0_0_10"/>
<dbReference type="Proteomes" id="UP000007590">
    <property type="component" value="Chromosome"/>
</dbReference>
<dbReference type="GO" id="GO:0008237">
    <property type="term" value="F:metallopeptidase activity"/>
    <property type="evidence" value="ECO:0007669"/>
    <property type="project" value="UniProtKB-KW"/>
</dbReference>
<dbReference type="SUPFAM" id="SSF55486">
    <property type="entry name" value="Metalloproteases ('zincins'), catalytic domain"/>
    <property type="match status" value="1"/>
</dbReference>
<organism evidence="8 9">
    <name type="scientific">Solitalea canadensis (strain ATCC 29591 / DSM 3403 / JCM 21819 / LMG 8368 / NBRC 15130 / NCIMB 12057 / USAM 9D)</name>
    <name type="common">Flexibacter canadensis</name>
    <dbReference type="NCBI Taxonomy" id="929556"/>
    <lineage>
        <taxon>Bacteria</taxon>
        <taxon>Pseudomonadati</taxon>
        <taxon>Bacteroidota</taxon>
        <taxon>Sphingobacteriia</taxon>
        <taxon>Sphingobacteriales</taxon>
        <taxon>Sphingobacteriaceae</taxon>
        <taxon>Solitalea</taxon>
    </lineage>
</organism>
<evidence type="ECO:0000256" key="3">
    <source>
        <dbReference type="ARBA" id="ARBA00022723"/>
    </source>
</evidence>
<dbReference type="InterPro" id="IPR024079">
    <property type="entry name" value="MetalloPept_cat_dom_sf"/>
</dbReference>
<dbReference type="eggNOG" id="COG1913">
    <property type="taxonomic scope" value="Bacteria"/>
</dbReference>
<dbReference type="EMBL" id="CP003349">
    <property type="protein sequence ID" value="AFD09110.1"/>
    <property type="molecule type" value="Genomic_DNA"/>
</dbReference>
<keyword evidence="3" id="KW-0479">Metal-binding</keyword>
<dbReference type="PANTHER" id="PTHR15910">
    <property type="entry name" value="ARCHAEMETZINCIN"/>
    <property type="match status" value="1"/>
</dbReference>
<accession>H8KN31</accession>
<feature type="chain" id="PRO_5003613709" evidence="7">
    <location>
        <begin position="24"/>
        <end position="203"/>
    </location>
</feature>